<keyword evidence="2" id="KW-1185">Reference proteome</keyword>
<dbReference type="InterPro" id="IPR036412">
    <property type="entry name" value="HAD-like_sf"/>
</dbReference>
<dbReference type="SFLD" id="SFLDG01140">
    <property type="entry name" value="C2.B:_Phosphomannomutase_and_P"/>
    <property type="match status" value="1"/>
</dbReference>
<keyword evidence="1" id="KW-0378">Hydrolase</keyword>
<dbReference type="Pfam" id="PF08282">
    <property type="entry name" value="Hydrolase_3"/>
    <property type="match status" value="1"/>
</dbReference>
<dbReference type="InterPro" id="IPR000150">
    <property type="entry name" value="Cof"/>
</dbReference>
<dbReference type="SUPFAM" id="SSF56784">
    <property type="entry name" value="HAD-like"/>
    <property type="match status" value="1"/>
</dbReference>
<evidence type="ECO:0000313" key="2">
    <source>
        <dbReference type="Proteomes" id="UP001649230"/>
    </source>
</evidence>
<sequence>MIKMIVSDLDGTLLDHSKKVSRREIDALKRIQAAGIELCLASGRMHVEMQQVMQEIDFEAHSVSQNGAFVHVKDGTRLFTHFFSPELAYEVYQVVKEFDMVKLICTGDANYTVTMDSATAEIQARMFQPFIVKEDVGAALQSDMRSCKFSFFGKVEVLMQVKEALQQKFGEQLDIYMADHDCLDVMPQNVSKGSSLLVLLEHLGLRPEEVACVGDSFNDVSMFGITPNSYAMKTAHRDVQLASAYQVHSVAEAIEHAFAASKFFESRGTQTS</sequence>
<name>A0ABY3SDZ0_9BACL</name>
<dbReference type="Gene3D" id="3.30.1240.10">
    <property type="match status" value="1"/>
</dbReference>
<dbReference type="Proteomes" id="UP001649230">
    <property type="component" value="Chromosome"/>
</dbReference>
<dbReference type="InterPro" id="IPR023214">
    <property type="entry name" value="HAD_sf"/>
</dbReference>
<dbReference type="RefSeq" id="WP_235118486.1">
    <property type="nucleotide sequence ID" value="NZ_CP090978.1"/>
</dbReference>
<dbReference type="GO" id="GO:0016787">
    <property type="term" value="F:hydrolase activity"/>
    <property type="evidence" value="ECO:0007669"/>
    <property type="project" value="UniProtKB-KW"/>
</dbReference>
<evidence type="ECO:0000313" key="1">
    <source>
        <dbReference type="EMBL" id="UJF32141.1"/>
    </source>
</evidence>
<protein>
    <submittedName>
        <fullName evidence="1">Cof-type HAD-IIB family hydrolase</fullName>
    </submittedName>
</protein>
<proteinExistence type="predicted"/>
<dbReference type="NCBIfam" id="TIGR00099">
    <property type="entry name" value="Cof-subfamily"/>
    <property type="match status" value="1"/>
</dbReference>
<dbReference type="PANTHER" id="PTHR10000:SF8">
    <property type="entry name" value="HAD SUPERFAMILY HYDROLASE-LIKE, TYPE 3"/>
    <property type="match status" value="1"/>
</dbReference>
<accession>A0ABY3SDZ0</accession>
<reference evidence="1 2" key="1">
    <citation type="journal article" date="2024" name="Int. J. Syst. Evol. Microbiol.">
        <title>Paenibacillus hexagrammi sp. nov., a novel bacterium isolated from the gut content of Hexagrammos agrammus.</title>
        <authorList>
            <person name="Jung H.K."/>
            <person name="Kim D.G."/>
            <person name="Zin H."/>
            <person name="Park J."/>
            <person name="Jung H."/>
            <person name="Kim Y.O."/>
            <person name="Kong H.J."/>
            <person name="Kim J.W."/>
            <person name="Kim Y.S."/>
        </authorList>
    </citation>
    <scope>NUCLEOTIDE SEQUENCE [LARGE SCALE GENOMIC DNA]</scope>
    <source>
        <strain evidence="1 2">YPD9-1</strain>
    </source>
</reference>
<dbReference type="NCBIfam" id="TIGR01484">
    <property type="entry name" value="HAD-SF-IIB"/>
    <property type="match status" value="1"/>
</dbReference>
<dbReference type="Gene3D" id="3.40.50.1000">
    <property type="entry name" value="HAD superfamily/HAD-like"/>
    <property type="match status" value="1"/>
</dbReference>
<gene>
    <name evidence="1" type="ORF">L0M14_20765</name>
</gene>
<dbReference type="InterPro" id="IPR006379">
    <property type="entry name" value="HAD-SF_hydro_IIB"/>
</dbReference>
<dbReference type="EMBL" id="CP090978">
    <property type="protein sequence ID" value="UJF32141.1"/>
    <property type="molecule type" value="Genomic_DNA"/>
</dbReference>
<organism evidence="1 2">
    <name type="scientific">Paenibacillus hexagrammi</name>
    <dbReference type="NCBI Taxonomy" id="2908839"/>
    <lineage>
        <taxon>Bacteria</taxon>
        <taxon>Bacillati</taxon>
        <taxon>Bacillota</taxon>
        <taxon>Bacilli</taxon>
        <taxon>Bacillales</taxon>
        <taxon>Paenibacillaceae</taxon>
        <taxon>Paenibacillus</taxon>
    </lineage>
</organism>
<dbReference type="PANTHER" id="PTHR10000">
    <property type="entry name" value="PHOSPHOSERINE PHOSPHATASE"/>
    <property type="match status" value="1"/>
</dbReference>
<dbReference type="SFLD" id="SFLDS00003">
    <property type="entry name" value="Haloacid_Dehalogenase"/>
    <property type="match status" value="1"/>
</dbReference>